<comment type="caution">
    <text evidence="1">The sequence shown here is derived from an EMBL/GenBank/DDBJ whole genome shotgun (WGS) entry which is preliminary data.</text>
</comment>
<dbReference type="EMBL" id="BQNB010016832">
    <property type="protein sequence ID" value="GJT56313.1"/>
    <property type="molecule type" value="Genomic_DNA"/>
</dbReference>
<dbReference type="GO" id="GO:0003964">
    <property type="term" value="F:RNA-directed DNA polymerase activity"/>
    <property type="evidence" value="ECO:0007669"/>
    <property type="project" value="UniProtKB-KW"/>
</dbReference>
<dbReference type="PANTHER" id="PTHR48475">
    <property type="entry name" value="RIBONUCLEASE H"/>
    <property type="match status" value="1"/>
</dbReference>
<keyword evidence="2" id="KW-1185">Reference proteome</keyword>
<evidence type="ECO:0000313" key="2">
    <source>
        <dbReference type="Proteomes" id="UP001151760"/>
    </source>
</evidence>
<keyword evidence="1" id="KW-0695">RNA-directed DNA polymerase</keyword>
<evidence type="ECO:0000313" key="1">
    <source>
        <dbReference type="EMBL" id="GJT56313.1"/>
    </source>
</evidence>
<reference evidence="1" key="2">
    <citation type="submission" date="2022-01" db="EMBL/GenBank/DDBJ databases">
        <authorList>
            <person name="Yamashiro T."/>
            <person name="Shiraishi A."/>
            <person name="Satake H."/>
            <person name="Nakayama K."/>
        </authorList>
    </citation>
    <scope>NUCLEOTIDE SEQUENCE</scope>
</reference>
<keyword evidence="1" id="KW-0808">Transferase</keyword>
<dbReference type="InterPro" id="IPR012337">
    <property type="entry name" value="RNaseH-like_sf"/>
</dbReference>
<dbReference type="Gene3D" id="3.30.420.10">
    <property type="entry name" value="Ribonuclease H-like superfamily/Ribonuclease H"/>
    <property type="match status" value="1"/>
</dbReference>
<proteinExistence type="predicted"/>
<protein>
    <submittedName>
        <fullName evidence="1">Reverse transcriptase domain-containing protein</fullName>
    </submittedName>
</protein>
<organism evidence="1 2">
    <name type="scientific">Tanacetum coccineum</name>
    <dbReference type="NCBI Taxonomy" id="301880"/>
    <lineage>
        <taxon>Eukaryota</taxon>
        <taxon>Viridiplantae</taxon>
        <taxon>Streptophyta</taxon>
        <taxon>Embryophyta</taxon>
        <taxon>Tracheophyta</taxon>
        <taxon>Spermatophyta</taxon>
        <taxon>Magnoliopsida</taxon>
        <taxon>eudicotyledons</taxon>
        <taxon>Gunneridae</taxon>
        <taxon>Pentapetalae</taxon>
        <taxon>asterids</taxon>
        <taxon>campanulids</taxon>
        <taxon>Asterales</taxon>
        <taxon>Asteraceae</taxon>
        <taxon>Asteroideae</taxon>
        <taxon>Anthemideae</taxon>
        <taxon>Anthemidinae</taxon>
        <taxon>Tanacetum</taxon>
    </lineage>
</organism>
<dbReference type="PANTHER" id="PTHR48475:SF2">
    <property type="entry name" value="RIBONUCLEASE H"/>
    <property type="match status" value="1"/>
</dbReference>
<accession>A0ABQ5EZU9</accession>
<sequence>MDSPDTPMEAEEELPDPWTLFTDGSSCVDGSRAGLILTDSEGAEFTYALRFRFEATNNEAEYEALIAGIYAAHAPPEQVSVVVEGNYRQGILWHRQCPRGCKGKTKSGSSGLPAGPFPEGPDKFKFLTVAMDYFTKWIEAKPVATITETTHSKIGVKNYASASALLPSNTHKLMVWWKRSKQKLEEKENKSTE</sequence>
<reference evidence="1" key="1">
    <citation type="journal article" date="2022" name="Int. J. Mol. Sci.">
        <title>Draft Genome of Tanacetum Coccineum: Genomic Comparison of Closely Related Tanacetum-Family Plants.</title>
        <authorList>
            <person name="Yamashiro T."/>
            <person name="Shiraishi A."/>
            <person name="Nakayama K."/>
            <person name="Satake H."/>
        </authorList>
    </citation>
    <scope>NUCLEOTIDE SEQUENCE</scope>
</reference>
<name>A0ABQ5EZU9_9ASTR</name>
<dbReference type="Proteomes" id="UP001151760">
    <property type="component" value="Unassembled WGS sequence"/>
</dbReference>
<dbReference type="SUPFAM" id="SSF53098">
    <property type="entry name" value="Ribonuclease H-like"/>
    <property type="match status" value="1"/>
</dbReference>
<gene>
    <name evidence="1" type="ORF">Tco_0991367</name>
</gene>
<dbReference type="InterPro" id="IPR036397">
    <property type="entry name" value="RNaseH_sf"/>
</dbReference>
<keyword evidence="1" id="KW-0548">Nucleotidyltransferase</keyword>